<sequence>MRKISFKPLALFSLAAVLFAGCSGLQKMKKNADQIDFNVTPEILEAHGGDVDVAIDGRFPAKYFNKKVTLVATPVLTYEGGETAFESVTVQGEKVDANNKVISYTNGGNFAYKDAVAYDDAMRVSDLEIRITASKGAKSLDFEPIKVADGVLATSEMVINYPSPILGVQREKNTTGVYDPNIDAFQRIVPDQYVADIHYLINSSYVRGTELNSDDVKELYAYTKDAFEAERKELKGVEISAYASPDGELDWNTKLSQQREGSSNQVVARELKKAQVEAELKTKFTAEDWEGFQEMMEKSNIQDKELILRVLSMYSDPEVREREIRNLSSAFTVVADEILPKLRRAKIAANVDLIGKTDEEIAALADSDPASLNPAELLYAATLTDDQNKKLSIYNSFIKVYPQDWRGPNNAGMVLAQQGKYDEAKPLFEKAEGLAPNEPIIKNNLGAVALREGDVAKAETLFGAASGAGDEVNYNLGIVALKKGEYDKAVQLFGDSDSPNVGLAKILAGDNNGALKSLENCTWEGCFMKEYFKAVVGARTAKENLMYESLEKAVEMKPELKEKAATDLEFAKYWDDAKFQAIVD</sequence>
<dbReference type="PROSITE" id="PS50005">
    <property type="entry name" value="TPR"/>
    <property type="match status" value="1"/>
</dbReference>
<dbReference type="RefSeq" id="WP_053187290.1">
    <property type="nucleotide sequence ID" value="NZ_LGIA01000197.1"/>
</dbReference>
<accession>A0A0L8V4A2</accession>
<dbReference type="InterPro" id="IPR011990">
    <property type="entry name" value="TPR-like_helical_dom_sf"/>
</dbReference>
<keyword evidence="1" id="KW-0802">TPR repeat</keyword>
<dbReference type="PROSITE" id="PS51257">
    <property type="entry name" value="PROKAR_LIPOPROTEIN"/>
    <property type="match status" value="1"/>
</dbReference>
<dbReference type="NCBIfam" id="NF047558">
    <property type="entry name" value="TPR_END_plus"/>
    <property type="match status" value="1"/>
</dbReference>
<dbReference type="PATRIC" id="fig|1409788.3.peg.4077"/>
<dbReference type="Gene3D" id="1.25.40.10">
    <property type="entry name" value="Tetratricopeptide repeat domain"/>
    <property type="match status" value="1"/>
</dbReference>
<organism evidence="3 4">
    <name type="scientific">Sunxiuqinia dokdonensis</name>
    <dbReference type="NCBI Taxonomy" id="1409788"/>
    <lineage>
        <taxon>Bacteria</taxon>
        <taxon>Pseudomonadati</taxon>
        <taxon>Bacteroidota</taxon>
        <taxon>Bacteroidia</taxon>
        <taxon>Marinilabiliales</taxon>
        <taxon>Prolixibacteraceae</taxon>
        <taxon>Sunxiuqinia</taxon>
    </lineage>
</organism>
<evidence type="ECO:0000313" key="3">
    <source>
        <dbReference type="EMBL" id="KOH43168.1"/>
    </source>
</evidence>
<dbReference type="Proteomes" id="UP000036958">
    <property type="component" value="Unassembled WGS sequence"/>
</dbReference>
<dbReference type="SUPFAM" id="SSF48452">
    <property type="entry name" value="TPR-like"/>
    <property type="match status" value="1"/>
</dbReference>
<evidence type="ECO:0000313" key="4">
    <source>
        <dbReference type="Proteomes" id="UP000036958"/>
    </source>
</evidence>
<feature type="signal peptide" evidence="2">
    <location>
        <begin position="1"/>
        <end position="20"/>
    </location>
</feature>
<reference evidence="4" key="1">
    <citation type="submission" date="2015-07" db="EMBL/GenBank/DDBJ databases">
        <title>Genome sequencing of Sunxiuqinia dokdonensis strain SK.</title>
        <authorList>
            <person name="Ahn S."/>
            <person name="Kim B.-C."/>
        </authorList>
    </citation>
    <scope>NUCLEOTIDE SEQUENCE [LARGE SCALE GENOMIC DNA]</scope>
    <source>
        <strain evidence="4">SK</strain>
    </source>
</reference>
<dbReference type="STRING" id="1409788.NC99_39920"/>
<comment type="caution">
    <text evidence="3">The sequence shown here is derived from an EMBL/GenBank/DDBJ whole genome shotgun (WGS) entry which is preliminary data.</text>
</comment>
<dbReference type="InterPro" id="IPR019734">
    <property type="entry name" value="TPR_rpt"/>
</dbReference>
<dbReference type="Pfam" id="PF13432">
    <property type="entry name" value="TPR_16"/>
    <property type="match status" value="1"/>
</dbReference>
<keyword evidence="2" id="KW-0732">Signal</keyword>
<protein>
    <submittedName>
        <fullName evidence="3">Uncharacterized protein</fullName>
    </submittedName>
</protein>
<name>A0A0L8V4A2_9BACT</name>
<evidence type="ECO:0000256" key="2">
    <source>
        <dbReference type="SAM" id="SignalP"/>
    </source>
</evidence>
<feature type="chain" id="PRO_5005591197" evidence="2">
    <location>
        <begin position="21"/>
        <end position="584"/>
    </location>
</feature>
<dbReference type="AlphaFoldDB" id="A0A0L8V4A2"/>
<dbReference type="EMBL" id="LGIA01000197">
    <property type="protein sequence ID" value="KOH43168.1"/>
    <property type="molecule type" value="Genomic_DNA"/>
</dbReference>
<feature type="repeat" description="TPR" evidence="1">
    <location>
        <begin position="405"/>
        <end position="438"/>
    </location>
</feature>
<proteinExistence type="predicted"/>
<keyword evidence="4" id="KW-1185">Reference proteome</keyword>
<evidence type="ECO:0000256" key="1">
    <source>
        <dbReference type="PROSITE-ProRule" id="PRU00339"/>
    </source>
</evidence>
<gene>
    <name evidence="3" type="ORF">NC99_39920</name>
</gene>
<dbReference type="OrthoDB" id="1465834at2"/>